<dbReference type="InterPro" id="IPR018062">
    <property type="entry name" value="HTH_AraC-typ_CS"/>
</dbReference>
<keyword evidence="3" id="KW-0804">Transcription</keyword>
<evidence type="ECO:0000259" key="4">
    <source>
        <dbReference type="PROSITE" id="PS01124"/>
    </source>
</evidence>
<keyword evidence="2" id="KW-0238">DNA-binding</keyword>
<dbReference type="InterPro" id="IPR018060">
    <property type="entry name" value="HTH_AraC"/>
</dbReference>
<dbReference type="Pfam" id="PF10114">
    <property type="entry name" value="PocR"/>
    <property type="match status" value="1"/>
</dbReference>
<dbReference type="Proteomes" id="UP000276437">
    <property type="component" value="Chromosome"/>
</dbReference>
<dbReference type="PANTHER" id="PTHR43280">
    <property type="entry name" value="ARAC-FAMILY TRANSCRIPTIONAL REGULATOR"/>
    <property type="match status" value="1"/>
</dbReference>
<dbReference type="Gene3D" id="1.10.10.60">
    <property type="entry name" value="Homeodomain-like"/>
    <property type="match status" value="2"/>
</dbReference>
<dbReference type="PANTHER" id="PTHR43280:SF10">
    <property type="entry name" value="REGULATORY PROTEIN POCR"/>
    <property type="match status" value="1"/>
</dbReference>
<sequence length="424" mass="48522">MIIDRNLVDLQVLQEILENFSKATGLHVVIVNKNGESSGLFNTAERCEFCRYIRSKPAGVAKCRASYKQATLEAAGWEEPYFFRCRAGMVIWVVPISLRGISLGSIICSQVLLWKPDRYFYQELRQLNPEVEDFAEMERKVARMNIVAPERFQAAADVLYAAVNQLMQRDSYVLEKVETYKMQQQIRNALEDRKTRQIPAAKGSNDYGAYLHQERTFLRYIRLGDKPRAEKSLQTLLTQLFIKTAGDQEIIKMRISELAALVSRAAVEGGAKAECVMVMLHQFNGKINDCRQMEEYFSHMQKLVSMFLVQSLSLEDKKHNGLVNEAKGFIRENYSRPIKIDDVAAQLFISPSHLSRLFRRELNCTVNDYITRVRVEQAVELMKKPELSVAQVSQAVGIQSQSYFAKVFSKYIGVAPLVYRNSLV</sequence>
<proteinExistence type="predicted"/>
<organism evidence="5 6">
    <name type="scientific">Methylomusa anaerophila</name>
    <dbReference type="NCBI Taxonomy" id="1930071"/>
    <lineage>
        <taxon>Bacteria</taxon>
        <taxon>Bacillati</taxon>
        <taxon>Bacillota</taxon>
        <taxon>Negativicutes</taxon>
        <taxon>Selenomonadales</taxon>
        <taxon>Sporomusaceae</taxon>
        <taxon>Methylomusa</taxon>
    </lineage>
</organism>
<evidence type="ECO:0000256" key="2">
    <source>
        <dbReference type="ARBA" id="ARBA00023125"/>
    </source>
</evidence>
<dbReference type="PROSITE" id="PS00041">
    <property type="entry name" value="HTH_ARAC_FAMILY_1"/>
    <property type="match status" value="1"/>
</dbReference>
<keyword evidence="1" id="KW-0805">Transcription regulation</keyword>
<reference evidence="5 6" key="1">
    <citation type="journal article" date="2018" name="Int. J. Syst. Evol. Microbiol.">
        <title>Methylomusa anaerophila gen. nov., sp. nov., an anaerobic methanol-utilizing bacterium isolated from a microbial fuel cell.</title>
        <authorList>
            <person name="Amano N."/>
            <person name="Yamamuro A."/>
            <person name="Miyahara M."/>
            <person name="Kouzuma A."/>
            <person name="Abe T."/>
            <person name="Watanabe K."/>
        </authorList>
    </citation>
    <scope>NUCLEOTIDE SEQUENCE [LARGE SCALE GENOMIC DNA]</scope>
    <source>
        <strain evidence="5 6">MMFC1</strain>
    </source>
</reference>
<gene>
    <name evidence="5" type="primary">melR</name>
    <name evidence="5" type="ORF">MAMMFC1_02494</name>
</gene>
<evidence type="ECO:0000256" key="1">
    <source>
        <dbReference type="ARBA" id="ARBA00023015"/>
    </source>
</evidence>
<evidence type="ECO:0000313" key="5">
    <source>
        <dbReference type="EMBL" id="BBB91809.1"/>
    </source>
</evidence>
<dbReference type="GO" id="GO:0003700">
    <property type="term" value="F:DNA-binding transcription factor activity"/>
    <property type="evidence" value="ECO:0007669"/>
    <property type="project" value="InterPro"/>
</dbReference>
<dbReference type="SUPFAM" id="SSF46689">
    <property type="entry name" value="Homeodomain-like"/>
    <property type="match status" value="2"/>
</dbReference>
<keyword evidence="6" id="KW-1185">Reference proteome</keyword>
<evidence type="ECO:0000256" key="3">
    <source>
        <dbReference type="ARBA" id="ARBA00023163"/>
    </source>
</evidence>
<dbReference type="InterPro" id="IPR018771">
    <property type="entry name" value="PocR_dom"/>
</dbReference>
<name>A0A348AL61_9FIRM</name>
<dbReference type="SMART" id="SM00342">
    <property type="entry name" value="HTH_ARAC"/>
    <property type="match status" value="1"/>
</dbReference>
<dbReference type="InterPro" id="IPR009057">
    <property type="entry name" value="Homeodomain-like_sf"/>
</dbReference>
<dbReference type="GO" id="GO:0043565">
    <property type="term" value="F:sequence-specific DNA binding"/>
    <property type="evidence" value="ECO:0007669"/>
    <property type="project" value="InterPro"/>
</dbReference>
<evidence type="ECO:0000313" key="6">
    <source>
        <dbReference type="Proteomes" id="UP000276437"/>
    </source>
</evidence>
<dbReference type="AlphaFoldDB" id="A0A348AL61"/>
<feature type="domain" description="HTH araC/xylS-type" evidence="4">
    <location>
        <begin position="324"/>
        <end position="422"/>
    </location>
</feature>
<dbReference type="PROSITE" id="PS01124">
    <property type="entry name" value="HTH_ARAC_FAMILY_2"/>
    <property type="match status" value="1"/>
</dbReference>
<dbReference type="OrthoDB" id="1410840at2"/>
<dbReference type="RefSeq" id="WP_126308784.1">
    <property type="nucleotide sequence ID" value="NZ_AP018449.1"/>
</dbReference>
<dbReference type="EMBL" id="AP018449">
    <property type="protein sequence ID" value="BBB91809.1"/>
    <property type="molecule type" value="Genomic_DNA"/>
</dbReference>
<dbReference type="Pfam" id="PF12833">
    <property type="entry name" value="HTH_18"/>
    <property type="match status" value="1"/>
</dbReference>
<protein>
    <submittedName>
        <fullName evidence="5">Melibiose operon regulatory protein</fullName>
    </submittedName>
</protein>
<dbReference type="KEGG" id="mana:MAMMFC1_02494"/>
<accession>A0A348AL61</accession>